<evidence type="ECO:0000256" key="3">
    <source>
        <dbReference type="SAM" id="MobiDB-lite"/>
    </source>
</evidence>
<dbReference type="AlphaFoldDB" id="A0A9P7Y2H4"/>
<dbReference type="PANTHER" id="PTHR46093">
    <property type="entry name" value="ACYL-COA-BINDING DOMAIN-CONTAINING PROTEIN 5"/>
    <property type="match status" value="1"/>
</dbReference>
<protein>
    <recommendedName>
        <fullName evidence="8">Galactose oxidase</fullName>
    </recommendedName>
</protein>
<organism evidence="6 7">
    <name type="scientific">Linnemannia hyalina</name>
    <dbReference type="NCBI Taxonomy" id="64524"/>
    <lineage>
        <taxon>Eukaryota</taxon>
        <taxon>Fungi</taxon>
        <taxon>Fungi incertae sedis</taxon>
        <taxon>Mucoromycota</taxon>
        <taxon>Mortierellomycotina</taxon>
        <taxon>Mortierellomycetes</taxon>
        <taxon>Mortierellales</taxon>
        <taxon>Mortierellaceae</taxon>
        <taxon>Linnemannia</taxon>
    </lineage>
</organism>
<keyword evidence="2" id="KW-0677">Repeat</keyword>
<feature type="region of interest" description="Disordered" evidence="3">
    <location>
        <begin position="329"/>
        <end position="432"/>
    </location>
</feature>
<evidence type="ECO:0000313" key="7">
    <source>
        <dbReference type="Proteomes" id="UP000707451"/>
    </source>
</evidence>
<feature type="compositionally biased region" description="Polar residues" evidence="3">
    <location>
        <begin position="329"/>
        <end position="342"/>
    </location>
</feature>
<keyword evidence="4" id="KW-0812">Transmembrane</keyword>
<dbReference type="SUPFAM" id="SSF50965">
    <property type="entry name" value="Galactose oxidase, central domain"/>
    <property type="match status" value="1"/>
</dbReference>
<evidence type="ECO:0000256" key="2">
    <source>
        <dbReference type="ARBA" id="ARBA00022737"/>
    </source>
</evidence>
<keyword evidence="4" id="KW-0472">Membrane</keyword>
<sequence>MKFAMQLSTVVHCCLLWSVVTAAGPQPAYFSAYATVDESTFYIQGGSNISNSRIIYDQFYSLDLTQSWNVTNPPWSALAVGLVPARLKTVFHSISLSSNRKTLTFWDMYSLSPYSANYHLDTNAWELTSVLTKPSYIRYYILFSAHNGTKMILFGGTYNSSVYIDTLFILDVTTLTWSQGGKHKPRSGAACSVSGDYLLVWGGTSVDNAGIPATPDVYNINTAQWTNTFIAKIKPTPKPTTTTTTTTLPTGTGSAGVENPTTGVEPPSESNKAAIIGGSVGGGLFLLLLIVGGLCFWRRRRNTAQQHRTKEIGEEKPPAKKFQVRIVQQPETGSAEESTFSPSRPFRITPSNSHRKSNKKEGQEADDELSYYFHSHGGAPSPTRSEESFSSSAPSTATSTLEDDSHHTNVTNTTLLPQHIITLKPSQRQRYR</sequence>
<dbReference type="InterPro" id="IPR011043">
    <property type="entry name" value="Gal_Oxase/kelch_b-propeller"/>
</dbReference>
<dbReference type="EMBL" id="JAHRHY010000002">
    <property type="protein sequence ID" value="KAG9071522.1"/>
    <property type="molecule type" value="Genomic_DNA"/>
</dbReference>
<evidence type="ECO:0000313" key="6">
    <source>
        <dbReference type="EMBL" id="KAG9071522.1"/>
    </source>
</evidence>
<accession>A0A9P7Y2H4</accession>
<keyword evidence="7" id="KW-1185">Reference proteome</keyword>
<evidence type="ECO:0008006" key="8">
    <source>
        <dbReference type="Google" id="ProtNLM"/>
    </source>
</evidence>
<evidence type="ECO:0000256" key="5">
    <source>
        <dbReference type="SAM" id="SignalP"/>
    </source>
</evidence>
<feature type="transmembrane region" description="Helical" evidence="4">
    <location>
        <begin position="274"/>
        <end position="297"/>
    </location>
</feature>
<feature type="compositionally biased region" description="Low complexity" evidence="3">
    <location>
        <begin position="388"/>
        <end position="400"/>
    </location>
</feature>
<feature type="compositionally biased region" description="Low complexity" evidence="3">
    <location>
        <begin position="239"/>
        <end position="252"/>
    </location>
</feature>
<feature type="chain" id="PRO_5040398571" description="Galactose oxidase" evidence="5">
    <location>
        <begin position="23"/>
        <end position="432"/>
    </location>
</feature>
<evidence type="ECO:0000256" key="1">
    <source>
        <dbReference type="ARBA" id="ARBA00022441"/>
    </source>
</evidence>
<comment type="caution">
    <text evidence="6">The sequence shown here is derived from an EMBL/GenBank/DDBJ whole genome shotgun (WGS) entry which is preliminary data.</text>
</comment>
<proteinExistence type="predicted"/>
<gene>
    <name evidence="6" type="ORF">KI688_005734</name>
</gene>
<feature type="region of interest" description="Disordered" evidence="3">
    <location>
        <begin position="234"/>
        <end position="269"/>
    </location>
</feature>
<dbReference type="Proteomes" id="UP000707451">
    <property type="component" value="Unassembled WGS sequence"/>
</dbReference>
<keyword evidence="4" id="KW-1133">Transmembrane helix</keyword>
<evidence type="ECO:0000256" key="4">
    <source>
        <dbReference type="SAM" id="Phobius"/>
    </source>
</evidence>
<dbReference type="PANTHER" id="PTHR46093:SF18">
    <property type="entry name" value="FIBRONECTIN TYPE-III DOMAIN-CONTAINING PROTEIN"/>
    <property type="match status" value="1"/>
</dbReference>
<keyword evidence="5" id="KW-0732">Signal</keyword>
<reference evidence="6" key="1">
    <citation type="submission" date="2021-06" db="EMBL/GenBank/DDBJ databases">
        <title>Genome Sequence of Mortierella hyaline Strain SCG-10, a Cold-Adapted, Nitrate-Reducing Fungus Isolated from Soil in Minnesota, USA.</title>
        <authorList>
            <person name="Aldossari N."/>
        </authorList>
    </citation>
    <scope>NUCLEOTIDE SEQUENCE</scope>
    <source>
        <strain evidence="6">SCG-10</strain>
    </source>
</reference>
<name>A0A9P7Y2H4_9FUNG</name>
<dbReference type="OrthoDB" id="2430008at2759"/>
<dbReference type="Gene3D" id="2.120.10.80">
    <property type="entry name" value="Kelch-type beta propeller"/>
    <property type="match status" value="1"/>
</dbReference>
<feature type="signal peptide" evidence="5">
    <location>
        <begin position="1"/>
        <end position="22"/>
    </location>
</feature>
<dbReference type="InterPro" id="IPR015915">
    <property type="entry name" value="Kelch-typ_b-propeller"/>
</dbReference>
<keyword evidence="1" id="KW-0880">Kelch repeat</keyword>